<dbReference type="EMBL" id="JANBUJ010002218">
    <property type="protein sequence ID" value="KAJ2764814.1"/>
    <property type="molecule type" value="Genomic_DNA"/>
</dbReference>
<protein>
    <submittedName>
        <fullName evidence="1">Kinetochore-associated Ndc80 complex subunit spc25</fullName>
    </submittedName>
</protein>
<evidence type="ECO:0000313" key="1">
    <source>
        <dbReference type="EMBL" id="KAJ2764814.1"/>
    </source>
</evidence>
<keyword evidence="2" id="KW-1185">Reference proteome</keyword>
<name>A0ACC1JPR4_9FUNG</name>
<organism evidence="1 2">
    <name type="scientific">Coemansia nantahalensis</name>
    <dbReference type="NCBI Taxonomy" id="2789366"/>
    <lineage>
        <taxon>Eukaryota</taxon>
        <taxon>Fungi</taxon>
        <taxon>Fungi incertae sedis</taxon>
        <taxon>Zoopagomycota</taxon>
        <taxon>Kickxellomycotina</taxon>
        <taxon>Kickxellomycetes</taxon>
        <taxon>Kickxellales</taxon>
        <taxon>Kickxellaceae</taxon>
        <taxon>Coemansia</taxon>
    </lineage>
</organism>
<evidence type="ECO:0000313" key="2">
    <source>
        <dbReference type="Proteomes" id="UP001140234"/>
    </source>
</evidence>
<reference evidence="1" key="1">
    <citation type="submission" date="2022-07" db="EMBL/GenBank/DDBJ databases">
        <title>Phylogenomic reconstructions and comparative analyses of Kickxellomycotina fungi.</title>
        <authorList>
            <person name="Reynolds N.K."/>
            <person name="Stajich J.E."/>
            <person name="Barry K."/>
            <person name="Grigoriev I.V."/>
            <person name="Crous P."/>
            <person name="Smith M.E."/>
        </authorList>
    </citation>
    <scope>NUCLEOTIDE SEQUENCE</scope>
    <source>
        <strain evidence="1">CBS 109366</strain>
    </source>
</reference>
<accession>A0ACC1JPR4</accession>
<dbReference type="Proteomes" id="UP001140234">
    <property type="component" value="Unassembled WGS sequence"/>
</dbReference>
<gene>
    <name evidence="1" type="primary">SPC25</name>
    <name evidence="1" type="ORF">IWQ57_005025</name>
</gene>
<sequence length="312" mass="34641">MNTPSRLPAFSTPRRRPVTPGRRDHGLPLFNSPASARVGRLLESAYKSSDASGAGLDEELPGDVAEGIAAAAAAAGTAEEYDAPRVWFQRDEDRRQNDEFTRRVDEMVQELKRLVRDRRAEHAAQMTEWGERQARMAADMAALERENSSILTALEEEQGAETALSNAIATLQVAQQHAELDAARLAERKRELERELASRLNVIAEKRQVLGIQAAKNAPEAAFFENQMGVAITGGAKDLLTFVFTQISLSDPARPFSVTVDLSQREYRATDCAPALAELQTHVDWLNLSRDFFGFLKRVRRGFADHYFASTL</sequence>
<proteinExistence type="predicted"/>
<comment type="caution">
    <text evidence="1">The sequence shown here is derived from an EMBL/GenBank/DDBJ whole genome shotgun (WGS) entry which is preliminary data.</text>
</comment>